<reference evidence="2 3" key="1">
    <citation type="journal article" date="2021" name="Elife">
        <title>Chloroplast acquisition without the gene transfer in kleptoplastic sea slugs, Plakobranchus ocellatus.</title>
        <authorList>
            <person name="Maeda T."/>
            <person name="Takahashi S."/>
            <person name="Yoshida T."/>
            <person name="Shimamura S."/>
            <person name="Takaki Y."/>
            <person name="Nagai Y."/>
            <person name="Toyoda A."/>
            <person name="Suzuki Y."/>
            <person name="Arimoto A."/>
            <person name="Ishii H."/>
            <person name="Satoh N."/>
            <person name="Nishiyama T."/>
            <person name="Hasebe M."/>
            <person name="Maruyama T."/>
            <person name="Minagawa J."/>
            <person name="Obokata J."/>
            <person name="Shigenobu S."/>
        </authorList>
    </citation>
    <scope>NUCLEOTIDE SEQUENCE [LARGE SCALE GENOMIC DNA]</scope>
</reference>
<accession>A0AAV4DLA6</accession>
<gene>
    <name evidence="2" type="ORF">PoB_007127000</name>
</gene>
<protein>
    <submittedName>
        <fullName evidence="2">Ubiquitin</fullName>
    </submittedName>
</protein>
<feature type="domain" description="Ubiquitin-like" evidence="1">
    <location>
        <begin position="69"/>
        <end position="144"/>
    </location>
</feature>
<dbReference type="InterPro" id="IPR029071">
    <property type="entry name" value="Ubiquitin-like_domsf"/>
</dbReference>
<keyword evidence="3" id="KW-1185">Reference proteome</keyword>
<dbReference type="InterPro" id="IPR050158">
    <property type="entry name" value="Ubiquitin_ubiquitin-like"/>
</dbReference>
<evidence type="ECO:0000259" key="1">
    <source>
        <dbReference type="PROSITE" id="PS50053"/>
    </source>
</evidence>
<organism evidence="2 3">
    <name type="scientific">Plakobranchus ocellatus</name>
    <dbReference type="NCBI Taxonomy" id="259542"/>
    <lineage>
        <taxon>Eukaryota</taxon>
        <taxon>Metazoa</taxon>
        <taxon>Spiralia</taxon>
        <taxon>Lophotrochozoa</taxon>
        <taxon>Mollusca</taxon>
        <taxon>Gastropoda</taxon>
        <taxon>Heterobranchia</taxon>
        <taxon>Euthyneura</taxon>
        <taxon>Panpulmonata</taxon>
        <taxon>Sacoglossa</taxon>
        <taxon>Placobranchoidea</taxon>
        <taxon>Plakobranchidae</taxon>
        <taxon>Plakobranchus</taxon>
    </lineage>
</organism>
<dbReference type="Proteomes" id="UP000735302">
    <property type="component" value="Unassembled WGS sequence"/>
</dbReference>
<comment type="caution">
    <text evidence="2">The sequence shown here is derived from an EMBL/GenBank/DDBJ whole genome shotgun (WGS) entry which is preliminary data.</text>
</comment>
<dbReference type="Pfam" id="PF00240">
    <property type="entry name" value="ubiquitin"/>
    <property type="match status" value="1"/>
</dbReference>
<proteinExistence type="predicted"/>
<dbReference type="SMART" id="SM00213">
    <property type="entry name" value="UBQ"/>
    <property type="match status" value="1"/>
</dbReference>
<dbReference type="PROSITE" id="PS50053">
    <property type="entry name" value="UBIQUITIN_2"/>
    <property type="match status" value="1"/>
</dbReference>
<dbReference type="Gene3D" id="3.10.20.90">
    <property type="entry name" value="Phosphatidylinositol 3-kinase Catalytic Subunit, Chain A, domain 1"/>
    <property type="match status" value="1"/>
</dbReference>
<dbReference type="EMBL" id="BLXT01007982">
    <property type="protein sequence ID" value="GFO44765.1"/>
    <property type="molecule type" value="Genomic_DNA"/>
</dbReference>
<dbReference type="PANTHER" id="PTHR10666">
    <property type="entry name" value="UBIQUITIN"/>
    <property type="match status" value="1"/>
</dbReference>
<name>A0AAV4DLA6_9GAST</name>
<dbReference type="InterPro" id="IPR019956">
    <property type="entry name" value="Ubiquitin_dom"/>
</dbReference>
<dbReference type="SUPFAM" id="SSF54236">
    <property type="entry name" value="Ubiquitin-like"/>
    <property type="match status" value="1"/>
</dbReference>
<dbReference type="CDD" id="cd17039">
    <property type="entry name" value="Ubl_ubiquitin_like"/>
    <property type="match status" value="1"/>
</dbReference>
<evidence type="ECO:0000313" key="3">
    <source>
        <dbReference type="Proteomes" id="UP000735302"/>
    </source>
</evidence>
<sequence length="154" mass="16917">MNFMGISCSQTQCDDTASVDSALTPMDEDQRAEGNTIPFVAPSTSTSQSHPQMNSQGFYIHEPPAKRTMQIFVRNFNGKIERLEILENASVEDLKTLIHNKIGTPPSQQRLVYQSREMVGRDSLTSYGVQNLSEIQISGRLRGGLAVAAVGEKA</sequence>
<dbReference type="PRINTS" id="PR00348">
    <property type="entry name" value="UBIQUITIN"/>
</dbReference>
<dbReference type="InterPro" id="IPR000626">
    <property type="entry name" value="Ubiquitin-like_dom"/>
</dbReference>
<dbReference type="AlphaFoldDB" id="A0AAV4DLA6"/>
<evidence type="ECO:0000313" key="2">
    <source>
        <dbReference type="EMBL" id="GFO44765.1"/>
    </source>
</evidence>